<dbReference type="Gene3D" id="3.90.550.10">
    <property type="entry name" value="Spore Coat Polysaccharide Biosynthesis Protein SpsA, Chain A"/>
    <property type="match status" value="1"/>
</dbReference>
<dbReference type="EMBL" id="FAOO01000007">
    <property type="protein sequence ID" value="CUU05075.1"/>
    <property type="molecule type" value="Genomic_DNA"/>
</dbReference>
<dbReference type="PANTHER" id="PTHR43630:SF2">
    <property type="entry name" value="GLYCOSYLTRANSFERASE"/>
    <property type="match status" value="1"/>
</dbReference>
<reference evidence="5" key="1">
    <citation type="submission" date="2015-11" db="EMBL/GenBank/DDBJ databases">
        <authorList>
            <person name="Varghese N."/>
        </authorList>
    </citation>
    <scope>NUCLEOTIDE SEQUENCE [LARGE SCALE GENOMIC DNA]</scope>
</reference>
<keyword evidence="5" id="KW-1185">Reference proteome</keyword>
<gene>
    <name evidence="4" type="ORF">JGI1_01157</name>
</gene>
<dbReference type="GO" id="GO:0016740">
    <property type="term" value="F:transferase activity"/>
    <property type="evidence" value="ECO:0007669"/>
    <property type="project" value="UniProtKB-KW"/>
</dbReference>
<evidence type="ECO:0000259" key="3">
    <source>
        <dbReference type="Pfam" id="PF00535"/>
    </source>
</evidence>
<dbReference type="Pfam" id="PF00535">
    <property type="entry name" value="Glycos_transf_2"/>
    <property type="match status" value="1"/>
</dbReference>
<dbReference type="Pfam" id="PF13432">
    <property type="entry name" value="TPR_16"/>
    <property type="match status" value="1"/>
</dbReference>
<dbReference type="SUPFAM" id="SSF53448">
    <property type="entry name" value="Nucleotide-diphospho-sugar transferases"/>
    <property type="match status" value="1"/>
</dbReference>
<dbReference type="InterPro" id="IPR019734">
    <property type="entry name" value="TPR_rpt"/>
</dbReference>
<dbReference type="PANTHER" id="PTHR43630">
    <property type="entry name" value="POLY-BETA-1,6-N-ACETYL-D-GLUCOSAMINE SYNTHASE"/>
    <property type="match status" value="1"/>
</dbReference>
<organism evidence="4 5">
    <name type="scientific">Candidatus Thermokryptus mobilis</name>
    <dbReference type="NCBI Taxonomy" id="1643428"/>
    <lineage>
        <taxon>Bacteria</taxon>
        <taxon>Pseudomonadati</taxon>
        <taxon>Candidatus Kryptoniota</taxon>
        <taxon>Candidatus Thermokryptus</taxon>
    </lineage>
</organism>
<sequence length="509" mass="58381">MQRISLCMIVKNEEKFLPGCLESVKDTVDEIIVVDTGSSDRTIEIALSFNAKIYHLEWKNDFSLARNESIKHATGDWILILDADERLETTDKAKLKKYLNSNYDGYYVKVISFGRDGKPEAINEYPRLFRNNPNYRFEGRIHEQISNSILKNGGKLGRADIKIIHLGYAQDDETMSRKYERNLSILFEQLKENPNDAYALYHIGIVKILKGEINEGISFLRKSISIPRESSNLGNSVRAVIYNVLGKHELQNGDQTTALDLFIKSIKQAPLQVSSYYYAGIAQMKRFNFTVAKNFFEQALKNQQAILKGKSPDVAFENFINPNDIFYQLSICYFKIGNFKKLNEMIENFVKEENLINSFLNFLANEYISGNKNSIQVLKQISQTNPSFEVFKVLSGIAQFEGDLETAVERLKTALSFKDDDEIRYNLGLCLVGLRRFEEAIGYLREFLNRENSTFFERAVKVLGLSYLACGNYADALRCYKTLSNFNPTDEEIKKRIISISMRLSTPTK</sequence>
<dbReference type="STRING" id="1643428.GCA_001442855_01130"/>
<dbReference type="Proteomes" id="UP000320623">
    <property type="component" value="Unassembled WGS sequence"/>
</dbReference>
<dbReference type="AlphaFoldDB" id="A0A0S4N3C4"/>
<dbReference type="SMART" id="SM00028">
    <property type="entry name" value="TPR"/>
    <property type="match status" value="5"/>
</dbReference>
<keyword evidence="2" id="KW-0802">TPR repeat</keyword>
<protein>
    <submittedName>
        <fullName evidence="4">Glycosyltransferase involved in cell wall bisynthesis</fullName>
    </submittedName>
</protein>
<dbReference type="CDD" id="cd02511">
    <property type="entry name" value="Beta4Glucosyltransferase"/>
    <property type="match status" value="1"/>
</dbReference>
<dbReference type="PROSITE" id="PS50005">
    <property type="entry name" value="TPR"/>
    <property type="match status" value="1"/>
</dbReference>
<dbReference type="Gene3D" id="1.25.40.10">
    <property type="entry name" value="Tetratricopeptide repeat domain"/>
    <property type="match status" value="2"/>
</dbReference>
<proteinExistence type="inferred from homology"/>
<dbReference type="SUPFAM" id="SSF48452">
    <property type="entry name" value="TPR-like"/>
    <property type="match status" value="1"/>
</dbReference>
<dbReference type="InterPro" id="IPR029044">
    <property type="entry name" value="Nucleotide-diphossugar_trans"/>
</dbReference>
<evidence type="ECO:0000256" key="1">
    <source>
        <dbReference type="ARBA" id="ARBA00038494"/>
    </source>
</evidence>
<keyword evidence="4" id="KW-0808">Transferase</keyword>
<dbReference type="InterPro" id="IPR001173">
    <property type="entry name" value="Glyco_trans_2-like"/>
</dbReference>
<accession>A0A0S4N3C4</accession>
<evidence type="ECO:0000256" key="2">
    <source>
        <dbReference type="PROSITE-ProRule" id="PRU00339"/>
    </source>
</evidence>
<feature type="domain" description="Glycosyltransferase 2-like" evidence="3">
    <location>
        <begin position="5"/>
        <end position="145"/>
    </location>
</feature>
<evidence type="ECO:0000313" key="4">
    <source>
        <dbReference type="EMBL" id="CUU05075.1"/>
    </source>
</evidence>
<dbReference type="InterPro" id="IPR011990">
    <property type="entry name" value="TPR-like_helical_dom_sf"/>
</dbReference>
<dbReference type="OrthoDB" id="9815923at2"/>
<comment type="similarity">
    <text evidence="1">Belongs to the glycosyltransferase 2 family. WaaE/KdtX subfamily.</text>
</comment>
<feature type="repeat" description="TPR" evidence="2">
    <location>
        <begin position="457"/>
        <end position="490"/>
    </location>
</feature>
<name>A0A0S4N3C4_9BACT</name>
<evidence type="ECO:0000313" key="5">
    <source>
        <dbReference type="Proteomes" id="UP000320623"/>
    </source>
</evidence>